<sequence length="239" mass="27531">MNIAKTNTEISFPGLESKINWWVTSILQITFFGIFLFFFCLFVLGPIYGIYKRGWEPMLSAALACWAISLVILIPVIRYYIIKRKKIANKIVINSSGLLFYNSKNEITEQILYTELRSSNQNFDIYTFTPIGSGMVPLLEITIQQEKKEETRRIDINLPLYAVKNKAALYAHFIHGISIFRSDLKIDPMVLRTFSIDLNTWEINKIKKVSIGNWFFILAVIVTVCIIIGATFLIIEIKN</sequence>
<feature type="transmembrane region" description="Helical" evidence="1">
    <location>
        <begin position="57"/>
        <end position="81"/>
    </location>
</feature>
<feature type="transmembrane region" description="Helical" evidence="1">
    <location>
        <begin position="21"/>
        <end position="51"/>
    </location>
</feature>
<dbReference type="EMBL" id="CP033932">
    <property type="protein sequence ID" value="AZB25569.1"/>
    <property type="molecule type" value="Genomic_DNA"/>
</dbReference>
<keyword evidence="3" id="KW-1185">Reference proteome</keyword>
<dbReference type="RefSeq" id="WP_123870523.1">
    <property type="nucleotide sequence ID" value="NZ_CP033932.1"/>
</dbReference>
<keyword evidence="1" id="KW-1133">Transmembrane helix</keyword>
<dbReference type="AlphaFoldDB" id="A0A3G6TCL2"/>
<keyword evidence="1" id="KW-0812">Transmembrane</keyword>
<dbReference type="KEGG" id="cben:EG339_13735"/>
<reference evidence="3" key="1">
    <citation type="submission" date="2018-11" db="EMBL/GenBank/DDBJ databases">
        <title>Proposal to divide the Flavobacteriaceae and reorganize its genera based on Amino Acid Identity values calculated from whole genome sequences.</title>
        <authorList>
            <person name="Nicholson A.C."/>
            <person name="Gulvik C.A."/>
            <person name="Whitney A.M."/>
            <person name="Humrighouse B.W."/>
            <person name="Bell M."/>
            <person name="Holmes B."/>
            <person name="Steigerwalt A.G."/>
            <person name="Villarma A."/>
            <person name="Sheth M."/>
            <person name="Batra D."/>
            <person name="Pryor J."/>
            <person name="Bernardet J.-F."/>
            <person name="Hugo C."/>
            <person name="Kampfer P."/>
            <person name="Newman J."/>
            <person name="McQuiston J.R."/>
        </authorList>
    </citation>
    <scope>NUCLEOTIDE SEQUENCE [LARGE SCALE GENOMIC DNA]</scope>
    <source>
        <strain evidence="3">G0229</strain>
    </source>
</reference>
<organism evidence="2 3">
    <name type="scientific">Chryseobacterium bernardetii</name>
    <dbReference type="NCBI Taxonomy" id="1241978"/>
    <lineage>
        <taxon>Bacteria</taxon>
        <taxon>Pseudomonadati</taxon>
        <taxon>Bacteroidota</taxon>
        <taxon>Flavobacteriia</taxon>
        <taxon>Flavobacteriales</taxon>
        <taxon>Weeksellaceae</taxon>
        <taxon>Chryseobacterium group</taxon>
        <taxon>Chryseobacterium</taxon>
    </lineage>
</organism>
<evidence type="ECO:0000313" key="2">
    <source>
        <dbReference type="EMBL" id="AZB25569.1"/>
    </source>
</evidence>
<accession>A0A3G6TCL2</accession>
<dbReference type="Proteomes" id="UP000271193">
    <property type="component" value="Chromosome"/>
</dbReference>
<evidence type="ECO:0000313" key="3">
    <source>
        <dbReference type="Proteomes" id="UP000271193"/>
    </source>
</evidence>
<gene>
    <name evidence="2" type="ORF">EG339_13735</name>
</gene>
<dbReference type="GeneID" id="99065865"/>
<feature type="transmembrane region" description="Helical" evidence="1">
    <location>
        <begin position="214"/>
        <end position="235"/>
    </location>
</feature>
<proteinExistence type="predicted"/>
<evidence type="ECO:0000256" key="1">
    <source>
        <dbReference type="SAM" id="Phobius"/>
    </source>
</evidence>
<keyword evidence="1" id="KW-0472">Membrane</keyword>
<protein>
    <submittedName>
        <fullName evidence="2">Uncharacterized protein</fullName>
    </submittedName>
</protein>
<name>A0A3G6TCL2_9FLAO</name>